<organism evidence="1 2">
    <name type="scientific">Sclerotinia nivalis</name>
    <dbReference type="NCBI Taxonomy" id="352851"/>
    <lineage>
        <taxon>Eukaryota</taxon>
        <taxon>Fungi</taxon>
        <taxon>Dikarya</taxon>
        <taxon>Ascomycota</taxon>
        <taxon>Pezizomycotina</taxon>
        <taxon>Leotiomycetes</taxon>
        <taxon>Helotiales</taxon>
        <taxon>Sclerotiniaceae</taxon>
        <taxon>Sclerotinia</taxon>
    </lineage>
</organism>
<name>A0A9X0DMU8_9HELO</name>
<comment type="caution">
    <text evidence="1">The sequence shown here is derived from an EMBL/GenBank/DDBJ whole genome shotgun (WGS) entry which is preliminary data.</text>
</comment>
<reference evidence="1" key="1">
    <citation type="submission" date="2022-11" db="EMBL/GenBank/DDBJ databases">
        <title>Genome Resource of Sclerotinia nivalis Strain SnTB1, a Plant Pathogen Isolated from American Ginseng.</title>
        <authorList>
            <person name="Fan S."/>
        </authorList>
    </citation>
    <scope>NUCLEOTIDE SEQUENCE</scope>
    <source>
        <strain evidence="1">SnTB1</strain>
    </source>
</reference>
<dbReference type="AlphaFoldDB" id="A0A9X0DMU8"/>
<evidence type="ECO:0000313" key="2">
    <source>
        <dbReference type="Proteomes" id="UP001152300"/>
    </source>
</evidence>
<keyword evidence="2" id="KW-1185">Reference proteome</keyword>
<proteinExistence type="predicted"/>
<gene>
    <name evidence="1" type="ORF">OCU04_002680</name>
</gene>
<dbReference type="OrthoDB" id="3548789at2759"/>
<sequence length="262" mass="30413">MSQHFLQAARALIHPSEWKKIFTECKIWRKCKTFRERKKSAEEKTFFEEFRYQTTPVPGMYRIDEKGTTFLVAIQPIKGRRDSEAIFQVAPGGDYTDPSLAQFPSTTKEDSQSSDAERLLGYRYLRDPPKVEYCQILNRYMFSDELNKRNITYDHKHGVAHLFRLDNPAIYVVISGGKRRKNGEAFKISKLPKHHKGINDNLWCRDLSNGAFRMMGVEEAQKAREEMAEKGTDAWCETGDEPYLKVQRYVQSTISFTSPFTG</sequence>
<evidence type="ECO:0000313" key="1">
    <source>
        <dbReference type="EMBL" id="KAJ8069004.1"/>
    </source>
</evidence>
<dbReference type="EMBL" id="JAPEIS010000002">
    <property type="protein sequence ID" value="KAJ8069004.1"/>
    <property type="molecule type" value="Genomic_DNA"/>
</dbReference>
<dbReference type="Proteomes" id="UP001152300">
    <property type="component" value="Unassembled WGS sequence"/>
</dbReference>
<accession>A0A9X0DMU8</accession>
<protein>
    <submittedName>
        <fullName evidence="1">Uncharacterized protein</fullName>
    </submittedName>
</protein>